<protein>
    <submittedName>
        <fullName evidence="1">Uncharacterized protein</fullName>
    </submittedName>
</protein>
<sequence length="121" mass="13882">MATEEEFKGIVGGIGMKYQRAGDWKESDSIRGEIKNIDIKEMGENDEKKVVLKLQLEDTGGDEMNFVLNTTNIKIIWKELTKSGYKGYDFNKLVGKKVKISIIKVFFKSSYVNSFRVEFLN</sequence>
<reference evidence="1" key="1">
    <citation type="submission" date="2021-01" db="EMBL/GenBank/DDBJ databases">
        <title>Lytic archaeal viruses infect abundant primary producers in Earth s crust.</title>
        <authorList>
            <person name="Rahlff J."/>
            <person name="Turzynski V."/>
            <person name="Esser S.P."/>
            <person name="Monsees I."/>
            <person name="Bornemann T.L.V."/>
            <person name="Figueroa-Gonzalez P.A."/>
            <person name="Schulz F."/>
            <person name="Woyke T."/>
            <person name="Klingl A."/>
            <person name="Moraru C."/>
            <person name="Probst A.J."/>
        </authorList>
    </citation>
    <scope>NUCLEOTIDE SEQUENCE</scope>
</reference>
<accession>A0A8B0LNK2</accession>
<name>A0A8B0LNK2_9VIRU</name>
<organism evidence="1">
    <name type="scientific">uncultured archaeal virus</name>
    <dbReference type="NCBI Taxonomy" id="1960247"/>
    <lineage>
        <taxon>Viruses</taxon>
        <taxon>environmental samples</taxon>
    </lineage>
</organism>
<proteinExistence type="predicted"/>
<dbReference type="EMBL" id="MW522971">
    <property type="protein sequence ID" value="QTW05517.1"/>
    <property type="molecule type" value="Genomic_DNA"/>
</dbReference>
<evidence type="ECO:0000313" key="1">
    <source>
        <dbReference type="EMBL" id="QTW05517.1"/>
    </source>
</evidence>